<evidence type="ECO:0000313" key="1">
    <source>
        <dbReference type="EMBL" id="CAG8526338.1"/>
    </source>
</evidence>
<dbReference type="Proteomes" id="UP000789570">
    <property type="component" value="Unassembled WGS sequence"/>
</dbReference>
<proteinExistence type="predicted"/>
<dbReference type="OrthoDB" id="2433122at2759"/>
<reference evidence="1" key="1">
    <citation type="submission" date="2021-06" db="EMBL/GenBank/DDBJ databases">
        <authorList>
            <person name="Kallberg Y."/>
            <person name="Tangrot J."/>
            <person name="Rosling A."/>
        </authorList>
    </citation>
    <scope>NUCLEOTIDE SEQUENCE</scope>
    <source>
        <strain evidence="1">UK204</strain>
    </source>
</reference>
<protein>
    <submittedName>
        <fullName evidence="1">6950_t:CDS:1</fullName>
    </submittedName>
</protein>
<comment type="caution">
    <text evidence="1">The sequence shown here is derived from an EMBL/GenBank/DDBJ whole genome shotgun (WGS) entry which is preliminary data.</text>
</comment>
<dbReference type="EMBL" id="CAJVPQ010001009">
    <property type="protein sequence ID" value="CAG8526338.1"/>
    <property type="molecule type" value="Genomic_DNA"/>
</dbReference>
<sequence>MSNSKLSQVYQVIAQDLEEVLESNFFKEDITCVLKDIKDTWVELCVAYFWRMRITVAHMTLIGGKLGDCSRSSLEKMSSLQSLFSLYKQECIIKYQRSIAKVTDVEIDKIFTTCTQTLLQASRDLTPLEITPNKRLINNKEILQYSEDISVICVFDKSVAKLTLEIGSEFTNKLSSLRDTNPEI</sequence>
<gene>
    <name evidence="1" type="ORF">FCALED_LOCUS4955</name>
</gene>
<organism evidence="1 2">
    <name type="scientific">Funneliformis caledonium</name>
    <dbReference type="NCBI Taxonomy" id="1117310"/>
    <lineage>
        <taxon>Eukaryota</taxon>
        <taxon>Fungi</taxon>
        <taxon>Fungi incertae sedis</taxon>
        <taxon>Mucoromycota</taxon>
        <taxon>Glomeromycotina</taxon>
        <taxon>Glomeromycetes</taxon>
        <taxon>Glomerales</taxon>
        <taxon>Glomeraceae</taxon>
        <taxon>Funneliformis</taxon>
    </lineage>
</organism>
<keyword evidence="2" id="KW-1185">Reference proteome</keyword>
<name>A0A9N9ACZ6_9GLOM</name>
<accession>A0A9N9ACZ6</accession>
<evidence type="ECO:0000313" key="2">
    <source>
        <dbReference type="Proteomes" id="UP000789570"/>
    </source>
</evidence>
<dbReference type="AlphaFoldDB" id="A0A9N9ACZ6"/>